<accession>A0ABS6KYT0</accession>
<proteinExistence type="predicted"/>
<keyword evidence="2" id="KW-0378">Hydrolase</keyword>
<protein>
    <submittedName>
        <fullName evidence="2">Gamma-glutamyl-gamma-aminobutyrate hydrolase family protein</fullName>
    </submittedName>
</protein>
<evidence type="ECO:0000313" key="3">
    <source>
        <dbReference type="Proteomes" id="UP000699865"/>
    </source>
</evidence>
<sequence>MMSVALTMRSDNVFGRSECRDSLDNRWFWLLEHFNASPILLPNVGKHAEFILASHKIDLIILTGGGDISAISGDVTERDAVEKICMLHSLREQIPVLGVCRGMQALVDFCGGELTKVSGHVASRHPVSWQQHGEVNSFHEYGVSSLPVPLKSFATSLDGYIEGCFCPERKWVGLMWHPEREVPFSQSDLSLIHTLLKGDTPCVD</sequence>
<evidence type="ECO:0000259" key="1">
    <source>
        <dbReference type="Pfam" id="PF00117"/>
    </source>
</evidence>
<feature type="domain" description="Glutamine amidotransferase" evidence="1">
    <location>
        <begin position="34"/>
        <end position="180"/>
    </location>
</feature>
<name>A0ABS6KYT0_9GAMM</name>
<dbReference type="PANTHER" id="PTHR43235">
    <property type="entry name" value="GLUTAMINE AMIDOTRANSFERASE PB2B2.05-RELATED"/>
    <property type="match status" value="1"/>
</dbReference>
<dbReference type="PANTHER" id="PTHR43235:SF1">
    <property type="entry name" value="GLUTAMINE AMIDOTRANSFERASE PB2B2.05-RELATED"/>
    <property type="match status" value="1"/>
</dbReference>
<dbReference type="Proteomes" id="UP000699865">
    <property type="component" value="Unassembled WGS sequence"/>
</dbReference>
<reference evidence="2 3" key="1">
    <citation type="submission" date="2021-03" db="EMBL/GenBank/DDBJ databases">
        <title>Five novel Rahnella species.</title>
        <authorList>
            <person name="Brady C."/>
            <person name="Asselin J."/>
            <person name="Beer S."/>
            <person name="Bruberg M.B."/>
            <person name="Crampton B."/>
            <person name="Venter S."/>
            <person name="Arnold D."/>
            <person name="Denman S."/>
        </authorList>
    </citation>
    <scope>NUCLEOTIDE SEQUENCE [LARGE SCALE GENOMIC DNA]</scope>
    <source>
        <strain evidence="2 3">L72c</strain>
    </source>
</reference>
<dbReference type="RefSeq" id="WP_217138091.1">
    <property type="nucleotide sequence ID" value="NZ_JAFMOU010000064.1"/>
</dbReference>
<dbReference type="PROSITE" id="PS51273">
    <property type="entry name" value="GATASE_TYPE_1"/>
    <property type="match status" value="1"/>
</dbReference>
<dbReference type="GO" id="GO:0016787">
    <property type="term" value="F:hydrolase activity"/>
    <property type="evidence" value="ECO:0007669"/>
    <property type="project" value="UniProtKB-KW"/>
</dbReference>
<organism evidence="2 3">
    <name type="scientific">Rahnella perminowiae</name>
    <dbReference type="NCBI Taxonomy" id="2816244"/>
    <lineage>
        <taxon>Bacteria</taxon>
        <taxon>Pseudomonadati</taxon>
        <taxon>Pseudomonadota</taxon>
        <taxon>Gammaproteobacteria</taxon>
        <taxon>Enterobacterales</taxon>
        <taxon>Yersiniaceae</taxon>
        <taxon>Rahnella</taxon>
    </lineage>
</organism>
<dbReference type="InterPro" id="IPR017926">
    <property type="entry name" value="GATASE"/>
</dbReference>
<comment type="caution">
    <text evidence="2">The sequence shown here is derived from an EMBL/GenBank/DDBJ whole genome shotgun (WGS) entry which is preliminary data.</text>
</comment>
<gene>
    <name evidence="2" type="ORF">J1786_08020</name>
</gene>
<dbReference type="InterPro" id="IPR044668">
    <property type="entry name" value="PuuD-like"/>
</dbReference>
<dbReference type="Pfam" id="PF00117">
    <property type="entry name" value="GATase"/>
    <property type="match status" value="1"/>
</dbReference>
<evidence type="ECO:0000313" key="2">
    <source>
        <dbReference type="EMBL" id="MBU9834758.1"/>
    </source>
</evidence>
<dbReference type="EMBL" id="JAFMOU010000064">
    <property type="protein sequence ID" value="MBU9834758.1"/>
    <property type="molecule type" value="Genomic_DNA"/>
</dbReference>
<keyword evidence="3" id="KW-1185">Reference proteome</keyword>